<sequence>MKKIISFLGIATMLFTFMASCSKNAETSSVLPITLSVNTDLTLEIGQTSEVITIQGGDGNHFRIINTNASVAQIKQENNTFTVEAIRTGETTIVVNSAGKSKSLKVIVAAPAVSFGEITSPLALKVGESKVIPLSGGDQKEFSATSSDAQTLEVSISEKNLTIKALKAGNATITVSSAGKIAQLEVSITNVLIESIKIDEPQNFKPGNYRLSATILPENATQKTLIWESDAPNVVQIINQNTGEIFIKPRYGQSATISVKSTDGSQIIAQHTISVVKLVEKITFTWGKTQKLDIGNKNIKLDRIIEPADATNQVLEWESSHPDVVSVDDQGRISTHKEGSAIITAKATDGSHTHETIEIKVILAINKVTIDQAQGETMQIKKGQHPLSISIWHNDELKESGITDKSKSGLGYVRWKIADKPKDNTATFGWKNGEKHILYAPKTGVITIEATYHDTLENDYISKKIIVTITE</sequence>
<feature type="domain" description="BIG2" evidence="2">
    <location>
        <begin position="278"/>
        <end position="357"/>
    </location>
</feature>
<feature type="signal peptide" evidence="1">
    <location>
        <begin position="1"/>
        <end position="25"/>
    </location>
</feature>
<keyword evidence="1" id="KW-0732">Signal</keyword>
<evidence type="ECO:0000256" key="1">
    <source>
        <dbReference type="SAM" id="SignalP"/>
    </source>
</evidence>
<dbReference type="Proteomes" id="UP000243753">
    <property type="component" value="Chromosome"/>
</dbReference>
<accession>A0AAC9Z1B1</accession>
<dbReference type="InterPro" id="IPR008964">
    <property type="entry name" value="Invasin/intimin_cell_adhesion"/>
</dbReference>
<dbReference type="InterPro" id="IPR003343">
    <property type="entry name" value="Big_2"/>
</dbReference>
<protein>
    <recommendedName>
        <fullName evidence="2">BIG2 domain-containing protein</fullName>
    </recommendedName>
</protein>
<proteinExistence type="predicted"/>
<reference evidence="4" key="1">
    <citation type="submission" date="2017-06" db="EMBL/GenBank/DDBJ databases">
        <title>Capnocytophaga spp. assemblies.</title>
        <authorList>
            <person name="Gulvik C.A."/>
        </authorList>
    </citation>
    <scope>NUCLEOTIDE SEQUENCE [LARGE SCALE GENOMIC DNA]</scope>
    <source>
        <strain evidence="4">H3936</strain>
    </source>
</reference>
<feature type="domain" description="BIG2" evidence="2">
    <location>
        <begin position="192"/>
        <end position="271"/>
    </location>
</feature>
<organism evidence="3 4">
    <name type="scientific">Capnocytophaga canimorsus</name>
    <dbReference type="NCBI Taxonomy" id="28188"/>
    <lineage>
        <taxon>Bacteria</taxon>
        <taxon>Pseudomonadati</taxon>
        <taxon>Bacteroidota</taxon>
        <taxon>Flavobacteriia</taxon>
        <taxon>Flavobacteriales</taxon>
        <taxon>Flavobacteriaceae</taxon>
        <taxon>Capnocytophaga</taxon>
    </lineage>
</organism>
<evidence type="ECO:0000313" key="3">
    <source>
        <dbReference type="EMBL" id="ATA92860.1"/>
    </source>
</evidence>
<evidence type="ECO:0000313" key="4">
    <source>
        <dbReference type="Proteomes" id="UP000243753"/>
    </source>
</evidence>
<dbReference type="Gene3D" id="2.60.40.1080">
    <property type="match status" value="3"/>
</dbReference>
<evidence type="ECO:0000259" key="2">
    <source>
        <dbReference type="SMART" id="SM00635"/>
    </source>
</evidence>
<dbReference type="Pfam" id="PF02368">
    <property type="entry name" value="Big_2"/>
    <property type="match status" value="1"/>
</dbReference>
<name>A0AAC9Z1B1_9FLAO</name>
<dbReference type="SMART" id="SM00635">
    <property type="entry name" value="BID_2"/>
    <property type="match status" value="3"/>
</dbReference>
<dbReference type="AlphaFoldDB" id="A0AAC9Z1B1"/>
<gene>
    <name evidence="3" type="ORF">CGC54_00050</name>
</gene>
<feature type="domain" description="BIG2" evidence="2">
    <location>
        <begin position="112"/>
        <end position="185"/>
    </location>
</feature>
<dbReference type="RefSeq" id="WP_095918159.1">
    <property type="nucleotide sequence ID" value="NZ_CP022389.1"/>
</dbReference>
<dbReference type="EMBL" id="CP022389">
    <property type="protein sequence ID" value="ATA92860.1"/>
    <property type="molecule type" value="Genomic_DNA"/>
</dbReference>
<feature type="chain" id="PRO_5041944941" description="BIG2 domain-containing protein" evidence="1">
    <location>
        <begin position="26"/>
        <end position="471"/>
    </location>
</feature>
<dbReference type="SUPFAM" id="SSF49373">
    <property type="entry name" value="Invasin/intimin cell-adhesion fragments"/>
    <property type="match status" value="1"/>
</dbReference>
<dbReference type="PROSITE" id="PS51257">
    <property type="entry name" value="PROKAR_LIPOPROTEIN"/>
    <property type="match status" value="1"/>
</dbReference>